<dbReference type="EMBL" id="JAWXVH010000002">
    <property type="protein sequence ID" value="MDX6185153.1"/>
    <property type="molecule type" value="Genomic_DNA"/>
</dbReference>
<sequence>MKNKITIEDVGFWMDGGTITLKIKKNDSFFYEVEFVQKVFLEKSKREIQYKLFPGSLVLNNKELDIRSAVEKEILSEVKTAEFGIKIAESEKNSLSRIILEAVDFVESEEYITVAKKVGRIK</sequence>
<protein>
    <submittedName>
        <fullName evidence="2">Uncharacterized protein</fullName>
    </submittedName>
</protein>
<gene>
    <name evidence="1" type="ORF">SGQ18_06570</name>
    <name evidence="2" type="ORF">SGQ44_05265</name>
</gene>
<evidence type="ECO:0000313" key="4">
    <source>
        <dbReference type="Proteomes" id="UP001278738"/>
    </source>
</evidence>
<dbReference type="RefSeq" id="WP_229973496.1">
    <property type="nucleotide sequence ID" value="NZ_CP087133.1"/>
</dbReference>
<evidence type="ECO:0000313" key="3">
    <source>
        <dbReference type="Proteomes" id="UP001270053"/>
    </source>
</evidence>
<accession>A0AAJ2SFI1</accession>
<organism evidence="2 3">
    <name type="scientific">Flavobacterium flavipigmentatum</name>
    <dbReference type="NCBI Taxonomy" id="2893884"/>
    <lineage>
        <taxon>Bacteria</taxon>
        <taxon>Pseudomonadati</taxon>
        <taxon>Bacteroidota</taxon>
        <taxon>Flavobacteriia</taxon>
        <taxon>Flavobacteriales</taxon>
        <taxon>Flavobacteriaceae</taxon>
        <taxon>Flavobacterium</taxon>
    </lineage>
</organism>
<keyword evidence="4" id="KW-1185">Reference proteome</keyword>
<evidence type="ECO:0000313" key="1">
    <source>
        <dbReference type="EMBL" id="MDX6181813.1"/>
    </source>
</evidence>
<proteinExistence type="predicted"/>
<dbReference type="Proteomes" id="UP001278738">
    <property type="component" value="Unassembled WGS sequence"/>
</dbReference>
<dbReference type="EMBL" id="JAWXVG010000002">
    <property type="protein sequence ID" value="MDX6181813.1"/>
    <property type="molecule type" value="Genomic_DNA"/>
</dbReference>
<reference evidence="2 4" key="1">
    <citation type="submission" date="2023-11" db="EMBL/GenBank/DDBJ databases">
        <title>Unpublished Manusciprt.</title>
        <authorList>
            <person name="Saticioglu I.B."/>
            <person name="Ay H."/>
            <person name="Ajmi N."/>
            <person name="Altun S."/>
            <person name="Duman M."/>
        </authorList>
    </citation>
    <scope>NUCLEOTIDE SEQUENCE</scope>
    <source>
        <strain evidence="1 4">Fl-33</strain>
        <strain evidence="2">Fl-77</strain>
    </source>
</reference>
<name>A0AAJ2SFI1_9FLAO</name>
<evidence type="ECO:0000313" key="2">
    <source>
        <dbReference type="EMBL" id="MDX6185153.1"/>
    </source>
</evidence>
<dbReference type="AlphaFoldDB" id="A0AAJ2SFI1"/>
<dbReference type="Proteomes" id="UP001270053">
    <property type="component" value="Unassembled WGS sequence"/>
</dbReference>
<comment type="caution">
    <text evidence="2">The sequence shown here is derived from an EMBL/GenBank/DDBJ whole genome shotgun (WGS) entry which is preliminary data.</text>
</comment>